<dbReference type="InterPro" id="IPR011009">
    <property type="entry name" value="Kinase-like_dom_sf"/>
</dbReference>
<dbReference type="PROSITE" id="PS50011">
    <property type="entry name" value="PROTEIN_KINASE_DOM"/>
    <property type="match status" value="1"/>
</dbReference>
<reference evidence="3" key="1">
    <citation type="submission" date="2020-11" db="EMBL/GenBank/DDBJ databases">
        <authorList>
            <person name="Koelle M."/>
            <person name="Horta M.A.C."/>
            <person name="Nowrousian M."/>
            <person name="Ohm R.A."/>
            <person name="Benz P."/>
            <person name="Pilgard A."/>
        </authorList>
    </citation>
    <scope>NUCLEOTIDE SEQUENCE</scope>
    <source>
        <strain evidence="3">FPRL280</strain>
    </source>
</reference>
<dbReference type="GO" id="GO:0005524">
    <property type="term" value="F:ATP binding"/>
    <property type="evidence" value="ECO:0007669"/>
    <property type="project" value="InterPro"/>
</dbReference>
<dbReference type="SMART" id="SM00220">
    <property type="entry name" value="S_TKc"/>
    <property type="match status" value="1"/>
</dbReference>
<dbReference type="GO" id="GO:0004672">
    <property type="term" value="F:protein kinase activity"/>
    <property type="evidence" value="ECO:0007669"/>
    <property type="project" value="InterPro"/>
</dbReference>
<dbReference type="InterPro" id="IPR000719">
    <property type="entry name" value="Prot_kinase_dom"/>
</dbReference>
<feature type="region of interest" description="Disordered" evidence="1">
    <location>
        <begin position="1"/>
        <end position="86"/>
    </location>
</feature>
<feature type="compositionally biased region" description="Basic and acidic residues" evidence="1">
    <location>
        <begin position="51"/>
        <end position="86"/>
    </location>
</feature>
<protein>
    <recommendedName>
        <fullName evidence="2">Protein kinase domain-containing protein</fullName>
    </recommendedName>
</protein>
<reference evidence="3" key="2">
    <citation type="journal article" name="Front. Microbiol.">
        <title>Degradative Capacity of Two Strains of Rhodonia placenta: From Phenotype to Genotype.</title>
        <authorList>
            <person name="Kolle M."/>
            <person name="Horta M.A.C."/>
            <person name="Nowrousian M."/>
            <person name="Ohm R.A."/>
            <person name="Benz J.P."/>
            <person name="Pilgard A."/>
        </authorList>
    </citation>
    <scope>NUCLEOTIDE SEQUENCE</scope>
    <source>
        <strain evidence="3">FPRL280</strain>
    </source>
</reference>
<feature type="domain" description="Protein kinase" evidence="2">
    <location>
        <begin position="246"/>
        <end position="550"/>
    </location>
</feature>
<gene>
    <name evidence="3" type="ORF">IEO21_02381</name>
</gene>
<sequence length="550" mass="62327">MSHLVPPQEEKVTTSTNTWQGKLPVDHEIPPQYQSNASGANLDSSFLVPPQEEKRADTSGKGVDRLEKEFESRSVRNDTDDRARDRQIASSVLSGAAGVTGEDVGVAENQRLAKGATIFIKTDSAWVLHNPPTESEESYWEHIEIGCVGFTANQQLARGPSLQLIDPIIPKHRPMTSTRDKNENDEMNSDGMRHTWDEAAFFSMINAHRDAPVDAWQKYRLWRESCGIKFFLDTVEVWYGDAPYYVRIVDQPGSLSGGILRLKYDLPQYDAHVLVHGDDVRTIEALPVPPEEPYDPDAVDPIDDDAKKLFSTLPLVQFDDTKHFAKPARTLKEIEILLKCQGSPYIVQLLGRTLDDKLVFPKYRYDLFMASIIHRSIVDIRKWMIDIVDGITYLHSLGLTYRDLLPRNFLYGDSIVICDLECNLASRICAAPELQTFETIPESAFTPATDVYGIGVLLQHLCYANNPRSPYFDWPVPPPFDRIYEACTQRRPEDRPTLAQIRAWLEEHNGGVFFGLLEMFIDADDLALFTTRHNTFTRSGTEDEGPHRLS</sequence>
<accession>A0A8H7P7P2</accession>
<comment type="caution">
    <text evidence="3">The sequence shown here is derived from an EMBL/GenBank/DDBJ whole genome shotgun (WGS) entry which is preliminary data.</text>
</comment>
<evidence type="ECO:0000313" key="4">
    <source>
        <dbReference type="Proteomes" id="UP000639403"/>
    </source>
</evidence>
<dbReference type="GO" id="GO:0005737">
    <property type="term" value="C:cytoplasm"/>
    <property type="evidence" value="ECO:0007669"/>
    <property type="project" value="TreeGrafter"/>
</dbReference>
<organism evidence="3 4">
    <name type="scientific">Rhodonia placenta</name>
    <dbReference type="NCBI Taxonomy" id="104341"/>
    <lineage>
        <taxon>Eukaryota</taxon>
        <taxon>Fungi</taxon>
        <taxon>Dikarya</taxon>
        <taxon>Basidiomycota</taxon>
        <taxon>Agaricomycotina</taxon>
        <taxon>Agaricomycetes</taxon>
        <taxon>Polyporales</taxon>
        <taxon>Adustoporiaceae</taxon>
        <taxon>Rhodonia</taxon>
    </lineage>
</organism>
<dbReference type="SUPFAM" id="SSF56112">
    <property type="entry name" value="Protein kinase-like (PK-like)"/>
    <property type="match status" value="1"/>
</dbReference>
<dbReference type="InterPro" id="IPR050167">
    <property type="entry name" value="Ser_Thr_protein_kinase"/>
</dbReference>
<proteinExistence type="predicted"/>
<evidence type="ECO:0000259" key="2">
    <source>
        <dbReference type="PROSITE" id="PS50011"/>
    </source>
</evidence>
<dbReference type="GO" id="GO:0007165">
    <property type="term" value="P:signal transduction"/>
    <property type="evidence" value="ECO:0007669"/>
    <property type="project" value="TreeGrafter"/>
</dbReference>
<dbReference type="Pfam" id="PF00069">
    <property type="entry name" value="Pkinase"/>
    <property type="match status" value="1"/>
</dbReference>
<dbReference type="PANTHER" id="PTHR23257">
    <property type="entry name" value="SERINE-THREONINE PROTEIN KINASE"/>
    <property type="match status" value="1"/>
</dbReference>
<evidence type="ECO:0000256" key="1">
    <source>
        <dbReference type="SAM" id="MobiDB-lite"/>
    </source>
</evidence>
<dbReference type="Gene3D" id="1.10.510.10">
    <property type="entry name" value="Transferase(Phosphotransferase) domain 1"/>
    <property type="match status" value="1"/>
</dbReference>
<dbReference type="AlphaFoldDB" id="A0A8H7P7P2"/>
<dbReference type="EMBL" id="JADOXO010000023">
    <property type="protein sequence ID" value="KAF9818967.1"/>
    <property type="molecule type" value="Genomic_DNA"/>
</dbReference>
<name>A0A8H7P7P2_9APHY</name>
<feature type="compositionally biased region" description="Polar residues" evidence="1">
    <location>
        <begin position="32"/>
        <end position="44"/>
    </location>
</feature>
<dbReference type="Proteomes" id="UP000639403">
    <property type="component" value="Unassembled WGS sequence"/>
</dbReference>
<evidence type="ECO:0000313" key="3">
    <source>
        <dbReference type="EMBL" id="KAF9818967.1"/>
    </source>
</evidence>